<proteinExistence type="predicted"/>
<dbReference type="PROSITE" id="PS50879">
    <property type="entry name" value="RNASE_H_1"/>
    <property type="match status" value="1"/>
</dbReference>
<evidence type="ECO:0000313" key="5">
    <source>
        <dbReference type="Proteomes" id="UP001153954"/>
    </source>
</evidence>
<dbReference type="SUPFAM" id="SSF53098">
    <property type="entry name" value="Ribonuclease H-like"/>
    <property type="match status" value="1"/>
</dbReference>
<evidence type="ECO:0008006" key="6">
    <source>
        <dbReference type="Google" id="ProtNLM"/>
    </source>
</evidence>
<dbReference type="GO" id="GO:0042575">
    <property type="term" value="C:DNA polymerase complex"/>
    <property type="evidence" value="ECO:0007669"/>
    <property type="project" value="UniProtKB-ARBA"/>
</dbReference>
<evidence type="ECO:0000256" key="1">
    <source>
        <dbReference type="SAM" id="MobiDB-lite"/>
    </source>
</evidence>
<dbReference type="CDD" id="cd09276">
    <property type="entry name" value="Rnase_HI_RT_non_LTR"/>
    <property type="match status" value="1"/>
</dbReference>
<dbReference type="Proteomes" id="UP001153954">
    <property type="component" value="Unassembled WGS sequence"/>
</dbReference>
<evidence type="ECO:0000313" key="4">
    <source>
        <dbReference type="EMBL" id="CAH2096263.1"/>
    </source>
</evidence>
<feature type="domain" description="Reverse transcriptase" evidence="2">
    <location>
        <begin position="817"/>
        <end position="1087"/>
    </location>
</feature>
<sequence length="1502" mass="169429">MDDEPPDPGGEDVGPFIVHISKQEQEPNSGVVLRPIQFGHFLFKNNIHSIMLDGIKRVGRNRLSVQFKSASDANSFLELSVLSSGGYVTSIPMYSVSRMGVIRSIPTEWSMEDVVSQLVVPEGYGKVVRARRLSRKTFNDNNMPVWIPTQSVVVTFSGQRLPKHVYLFFNSLPVETYVLPTIQCNHCCRFGHIKSQCRSQPRCFKCGQMHEAESCSRTPTCLFCSGNHPANDPSCPEHSRQKSIKVVMSQESISYLEASARFPSVRKSFADVTRLSSNSSPPLTPNRQDRPTPTTVSYRKTTFSPSHPISPPRPGYDRQAHYNIIQTPQSNSQNGCAYPNNISSNPNNISSNDNLIELLLDTVTNLISRFSDTGLPNNLMIPLTKLITMETWLRPGSHFGIRGYSCFRDDRDDGKGGVAILISRNTTYSYSLPSHSAGLNIVAVRAMNISFLSLYISHPNISILSELETIISSLPPPIFILGDLNIHHTSWGSYYCDQISPYFLDLIDNLNLVILNDGSPTRRVSPFQNPKSAVDLSICSPSLSSHIIWYTLHNTFGSDHFPIIISLSLSSLPVSLPNFPRLKYKLSKADWSLFSSTTDAESQNFPPINMYNVHSLYNNFKNCLLRCANLCVPQNVGRTRISSPPWWDSECSKACKNRKETERAYSASMTIENYMKYKNVAAATTRLFLQKKKLSWRHFCESLSPSSSSSVVWINIRKFCGSFSPNSPTSNDPSLWLNSFAQRLAPPYVPSLEESKVFPSISLSTSDKFDSLFSWEEFQLVLDSLEDSTPGPDGIPYSFFVKSGPCTKKLCLDVINSIYLTGVPPEEWKTQVILPILKPGKLSTDPCGYRPIALSCTLAKILEHLIKNRLEWLMESRGILSRSQFGFRKGLGTMDSLATLVTDIQIAFSRRETLIGLFLDISSAYDNVLLPILRQKMLNLSIPVRIVNFIFNYFSCRSLLISTRNLDLSPRLIWKGLPQGSVLSPLLYSIYTHDLDLSVLSFCNILQYADDLALYISSDSLSNSVDRMNTAILYLTDWLDNHGMSISIEKSSVVVFSRCRTTPNVNVIFNSQVFPVRDCVRFLGVVLDSKMSGLAHINSKVKKCEQNINIMRSLSGVWWGSHPYTQKLVYNALVRSHLDYGSFLLQNCNKTNLKLFDKIQSKSLRLIIGAMKSSPINALQAECGEPPLQFRRQYLSDRFLFKAYQYSSHPLIPKLLILSQLTSSSNYWRHKELPCLIKSYLKLTSLPCPIFQCRLNPLYEIPYEAITSAPEIVLNLGIEKGSSLANSQFNYKIKEICEDWIHVFTDASKLTQDGCTGSAVWIPRFKVVLNFKLPPYSSVFTGELLAIFEAVSYIESHHLNKSVILSDSKSSLQAILSNQFRSKVKSHIVLKIKHLLLKCYLKGIHVKLVWIPGHSGIKGNEDADYYAKEAITSGILSQYRVYCYDLLSLPKTRMLSDWGEQWSRSTLIKGKYYASIQESILVKPWFFKYRDASHLLPQQYVV</sequence>
<dbReference type="GO" id="GO:0004523">
    <property type="term" value="F:RNA-DNA hybrid ribonuclease activity"/>
    <property type="evidence" value="ECO:0007669"/>
    <property type="project" value="InterPro"/>
</dbReference>
<dbReference type="GO" id="GO:0071897">
    <property type="term" value="P:DNA biosynthetic process"/>
    <property type="evidence" value="ECO:0007669"/>
    <property type="project" value="UniProtKB-ARBA"/>
</dbReference>
<accession>A0AAU9UAP6</accession>
<dbReference type="PANTHER" id="PTHR36688">
    <property type="entry name" value="ENDO/EXONUCLEASE/PHOSPHATASE DOMAIN-CONTAINING PROTEIN"/>
    <property type="match status" value="1"/>
</dbReference>
<dbReference type="SUPFAM" id="SSF56672">
    <property type="entry name" value="DNA/RNA polymerases"/>
    <property type="match status" value="1"/>
</dbReference>
<dbReference type="PANTHER" id="PTHR36688:SF2">
    <property type="entry name" value="ENDONUCLEASE_EXONUCLEASE_PHOSPHATASE DOMAIN-CONTAINING PROTEIN"/>
    <property type="match status" value="1"/>
</dbReference>
<dbReference type="InterPro" id="IPR005135">
    <property type="entry name" value="Endo/exonuclease/phosphatase"/>
</dbReference>
<dbReference type="InterPro" id="IPR012337">
    <property type="entry name" value="RNaseH-like_sf"/>
</dbReference>
<feature type="compositionally biased region" description="Polar residues" evidence="1">
    <location>
        <begin position="291"/>
        <end position="307"/>
    </location>
</feature>
<dbReference type="InterPro" id="IPR000477">
    <property type="entry name" value="RT_dom"/>
</dbReference>
<dbReference type="SUPFAM" id="SSF56219">
    <property type="entry name" value="DNase I-like"/>
    <property type="match status" value="1"/>
</dbReference>
<gene>
    <name evidence="4" type="ORF">EEDITHA_LOCUS11626</name>
</gene>
<dbReference type="Gene3D" id="3.30.420.10">
    <property type="entry name" value="Ribonuclease H-like superfamily/Ribonuclease H"/>
    <property type="match status" value="1"/>
</dbReference>
<dbReference type="Pfam" id="PF14529">
    <property type="entry name" value="Exo_endo_phos_2"/>
    <property type="match status" value="1"/>
</dbReference>
<evidence type="ECO:0000259" key="2">
    <source>
        <dbReference type="PROSITE" id="PS50878"/>
    </source>
</evidence>
<reference evidence="4" key="1">
    <citation type="submission" date="2022-03" db="EMBL/GenBank/DDBJ databases">
        <authorList>
            <person name="Tunstrom K."/>
        </authorList>
    </citation>
    <scope>NUCLEOTIDE SEQUENCE</scope>
</reference>
<keyword evidence="5" id="KW-1185">Reference proteome</keyword>
<comment type="caution">
    <text evidence="4">The sequence shown here is derived from an EMBL/GenBank/DDBJ whole genome shotgun (WGS) entry which is preliminary data.</text>
</comment>
<dbReference type="InterPro" id="IPR036397">
    <property type="entry name" value="RNaseH_sf"/>
</dbReference>
<dbReference type="CDD" id="cd01650">
    <property type="entry name" value="RT_nLTR_like"/>
    <property type="match status" value="1"/>
</dbReference>
<dbReference type="Pfam" id="PF00075">
    <property type="entry name" value="RNase_H"/>
    <property type="match status" value="1"/>
</dbReference>
<dbReference type="GO" id="GO:0003676">
    <property type="term" value="F:nucleic acid binding"/>
    <property type="evidence" value="ECO:0007669"/>
    <property type="project" value="InterPro"/>
</dbReference>
<protein>
    <recommendedName>
        <fullName evidence="6">RNA-directed DNA polymerase from mobile element jockey</fullName>
    </recommendedName>
</protein>
<organism evidence="4 5">
    <name type="scientific">Euphydryas editha</name>
    <name type="common">Edith's checkerspot</name>
    <dbReference type="NCBI Taxonomy" id="104508"/>
    <lineage>
        <taxon>Eukaryota</taxon>
        <taxon>Metazoa</taxon>
        <taxon>Ecdysozoa</taxon>
        <taxon>Arthropoda</taxon>
        <taxon>Hexapoda</taxon>
        <taxon>Insecta</taxon>
        <taxon>Pterygota</taxon>
        <taxon>Neoptera</taxon>
        <taxon>Endopterygota</taxon>
        <taxon>Lepidoptera</taxon>
        <taxon>Glossata</taxon>
        <taxon>Ditrysia</taxon>
        <taxon>Papilionoidea</taxon>
        <taxon>Nymphalidae</taxon>
        <taxon>Nymphalinae</taxon>
        <taxon>Euphydryas</taxon>
    </lineage>
</organism>
<feature type="region of interest" description="Disordered" evidence="1">
    <location>
        <begin position="273"/>
        <end position="318"/>
    </location>
</feature>
<dbReference type="InterPro" id="IPR043502">
    <property type="entry name" value="DNA/RNA_pol_sf"/>
</dbReference>
<dbReference type="InterPro" id="IPR002156">
    <property type="entry name" value="RNaseH_domain"/>
</dbReference>
<feature type="domain" description="RNase H type-1" evidence="3">
    <location>
        <begin position="1297"/>
        <end position="1432"/>
    </location>
</feature>
<dbReference type="InterPro" id="IPR036691">
    <property type="entry name" value="Endo/exonu/phosph_ase_sf"/>
</dbReference>
<dbReference type="Gene3D" id="3.60.10.10">
    <property type="entry name" value="Endonuclease/exonuclease/phosphatase"/>
    <property type="match status" value="1"/>
</dbReference>
<dbReference type="InterPro" id="IPR052560">
    <property type="entry name" value="RdDP_mobile_element"/>
</dbReference>
<dbReference type="PROSITE" id="PS50878">
    <property type="entry name" value="RT_POL"/>
    <property type="match status" value="1"/>
</dbReference>
<evidence type="ECO:0000259" key="3">
    <source>
        <dbReference type="PROSITE" id="PS50879"/>
    </source>
</evidence>
<dbReference type="Pfam" id="PF00078">
    <property type="entry name" value="RVT_1"/>
    <property type="match status" value="1"/>
</dbReference>
<dbReference type="EMBL" id="CAKOGL010000016">
    <property type="protein sequence ID" value="CAH2096263.1"/>
    <property type="molecule type" value="Genomic_DNA"/>
</dbReference>
<name>A0AAU9UAP6_EUPED</name>